<dbReference type="Pfam" id="PF05604">
    <property type="entry name" value="DUF776"/>
    <property type="match status" value="1"/>
</dbReference>
<keyword evidence="2" id="KW-0597">Phosphoprotein</keyword>
<feature type="region of interest" description="Disordered" evidence="5">
    <location>
        <begin position="78"/>
        <end position="112"/>
    </location>
</feature>
<evidence type="ECO:0000256" key="1">
    <source>
        <dbReference type="ARBA" id="ARBA00015005"/>
    </source>
</evidence>
<dbReference type="GO" id="GO:0070301">
    <property type="term" value="P:cellular response to hydrogen peroxide"/>
    <property type="evidence" value="ECO:0007669"/>
    <property type="project" value="TreeGrafter"/>
</dbReference>
<dbReference type="InterPro" id="IPR008494">
    <property type="entry name" value="DUF776"/>
</dbReference>
<name>A0A8C4ND04_EPTBU</name>
<reference evidence="6" key="1">
    <citation type="submission" date="2025-08" db="UniProtKB">
        <authorList>
            <consortium name="Ensembl"/>
        </authorList>
    </citation>
    <scope>IDENTIFICATION</scope>
</reference>
<evidence type="ECO:0000256" key="3">
    <source>
        <dbReference type="ARBA" id="ARBA00029721"/>
    </source>
</evidence>
<evidence type="ECO:0000256" key="5">
    <source>
        <dbReference type="SAM" id="MobiDB-lite"/>
    </source>
</evidence>
<keyword evidence="7" id="KW-1185">Reference proteome</keyword>
<evidence type="ECO:0000256" key="2">
    <source>
        <dbReference type="ARBA" id="ARBA00022553"/>
    </source>
</evidence>
<dbReference type="AlphaFoldDB" id="A0A8C4ND04"/>
<organism evidence="6 7">
    <name type="scientific">Eptatretus burgeri</name>
    <name type="common">Inshore hagfish</name>
    <dbReference type="NCBI Taxonomy" id="7764"/>
    <lineage>
        <taxon>Eukaryota</taxon>
        <taxon>Metazoa</taxon>
        <taxon>Chordata</taxon>
        <taxon>Craniata</taxon>
        <taxon>Vertebrata</taxon>
        <taxon>Cyclostomata</taxon>
        <taxon>Myxini</taxon>
        <taxon>Myxiniformes</taxon>
        <taxon>Myxinidae</taxon>
        <taxon>Eptatretinae</taxon>
        <taxon>Eptatretus</taxon>
    </lineage>
</organism>
<evidence type="ECO:0000313" key="7">
    <source>
        <dbReference type="Proteomes" id="UP000694388"/>
    </source>
</evidence>
<dbReference type="OMA" id="KACQCKL"/>
<feature type="region of interest" description="Disordered" evidence="5">
    <location>
        <begin position="1"/>
        <end position="32"/>
    </location>
</feature>
<accession>A0A8C4ND04</accession>
<proteinExistence type="predicted"/>
<dbReference type="PANTHER" id="PTHR31383">
    <property type="entry name" value="OXIDATIVE STRESS-RESPONSE SERINE-RICH PROTEIN 1"/>
    <property type="match status" value="1"/>
</dbReference>
<reference evidence="6" key="2">
    <citation type="submission" date="2025-09" db="UniProtKB">
        <authorList>
            <consortium name="Ensembl"/>
        </authorList>
    </citation>
    <scope>IDENTIFICATION</scope>
</reference>
<protein>
    <recommendedName>
        <fullName evidence="1">Oxidative stress-responsive serine-rich protein 1</fullName>
    </recommendedName>
    <alternativeName>
        <fullName evidence="4">Oxidative stress-responsive protein 1</fullName>
    </alternativeName>
    <alternativeName>
        <fullName evidence="3">Peroxide-inducible transcript 1 protein</fullName>
    </alternativeName>
</protein>
<evidence type="ECO:0000313" key="6">
    <source>
        <dbReference type="Ensembl" id="ENSEBUP00000004883.1"/>
    </source>
</evidence>
<dbReference type="Ensembl" id="ENSEBUT00000005321.1">
    <property type="protein sequence ID" value="ENSEBUP00000004883.1"/>
    <property type="gene ID" value="ENSEBUG00000003386.1"/>
</dbReference>
<dbReference type="PANTHER" id="PTHR31383:SF2">
    <property type="entry name" value="OXIDATIVE STRESS-RESPONSIVE SERINE-RICH PROTEIN 1"/>
    <property type="match status" value="1"/>
</dbReference>
<dbReference type="Proteomes" id="UP000694388">
    <property type="component" value="Unplaced"/>
</dbReference>
<evidence type="ECO:0000256" key="4">
    <source>
        <dbReference type="ARBA" id="ARBA00031405"/>
    </source>
</evidence>
<sequence>MAGGERPRARVTNPRHVAAPLRTPMMCPPKEADRSALKTDDYCLQAAFKKLRVDIDGPNQATTGLHEKTVAASPVLPPALADSWTRKGGRSGLSRPRRRRSKSPILHPPKFTYFSTTMPKAKTTFCQSRWSEQYPSFSMSASPKLTPTSSTIKSSHLCSQSGTSVAAAVEAQKSQQANLAISPSAVPEDTAKHSDAFRPHSMQSLPDFQQLSATAQKDCNASTSPSEGMYCFTGLRESLQAAGVMDAPCRYLGTTGAERQGRTGQNVVAPRSCSEQVRVVDDTTIEDLSGYFENFLYLPQKMSTMAEMMYA</sequence>